<dbReference type="EMBL" id="JACCBM010000001">
    <property type="protein sequence ID" value="NYD68899.1"/>
    <property type="molecule type" value="Genomic_DNA"/>
</dbReference>
<proteinExistence type="predicted"/>
<gene>
    <name evidence="1" type="ORF">BJ984_000057</name>
</gene>
<protein>
    <submittedName>
        <fullName evidence="1">Uncharacterized protein</fullName>
    </submittedName>
</protein>
<dbReference type="Proteomes" id="UP000549913">
    <property type="component" value="Unassembled WGS sequence"/>
</dbReference>
<organism evidence="1 2">
    <name type="scientific">Herbiconiux flava</name>
    <dbReference type="NCBI Taxonomy" id="881268"/>
    <lineage>
        <taxon>Bacteria</taxon>
        <taxon>Bacillati</taxon>
        <taxon>Actinomycetota</taxon>
        <taxon>Actinomycetes</taxon>
        <taxon>Micrococcales</taxon>
        <taxon>Microbacteriaceae</taxon>
        <taxon>Herbiconiux</taxon>
    </lineage>
</organism>
<evidence type="ECO:0000313" key="2">
    <source>
        <dbReference type="Proteomes" id="UP000549913"/>
    </source>
</evidence>
<dbReference type="SUPFAM" id="SSF51126">
    <property type="entry name" value="Pectin lyase-like"/>
    <property type="match status" value="1"/>
</dbReference>
<keyword evidence="2" id="KW-1185">Reference proteome</keyword>
<dbReference type="InterPro" id="IPR006311">
    <property type="entry name" value="TAT_signal"/>
</dbReference>
<accession>A0A852SLG1</accession>
<sequence length="669" mass="68051">MGVSTMPNFSRRIFLGATGIGAFSLVAGVPIEKAMAAGGPQTPALAALSGTTADASPAIIEYLRSASGAIVLSGDYFLDSVIEVPPAVTQLEVTAGSRLKVRGDHPALSRTGTIVYREQTPATMAKGKTAITVKDAAKYKANEYLLVAGDDGLSGTGDRYGYLRRVTSASGTTVQLDKALPRAISIKPRTALVSLAPSLTITGAGEILHSSPLSSTSPLVRFFATDNPRLIGVDLHDNGATGVLVANCRNGLIDCTIRDLADDEANGRFGYGVNVAGATRGLTVRGTISRARHAVTTNVGPFVSVMGAAGEPEDCRFEPVAIDCSDKSVDTHRLGWNTTIVPHITGGRGGVQVRADSTRVIGGTITGSAGPGISVNPLVAVAPVIDGTVISYLKPSGVALLADAPVIASNLDIRDCYGVNIVLASGSTVTGGSIVAGGATGVRFRGSGNSVTGIRLGSNVTTPFTEDPGASGNTFTASTEAPGALPAPKNTALPKVGGTAQVGQRLTIDDGTWDVGPLTFAFTWLRNGTPISGATNRTYRTYDVVSADAGAALSVLVSAKRAGYQDASATSEPTAPVAQGAALVPSVAPVVSGTAKPAGTLTVTRGTWTPAAQSTSCAWFTNGVANGTTGTSYKVRSSDVGKKITVTVTAKRTGWQTGTYTPAATTITA</sequence>
<name>A0A852SLG1_9MICO</name>
<dbReference type="PROSITE" id="PS51318">
    <property type="entry name" value="TAT"/>
    <property type="match status" value="1"/>
</dbReference>
<comment type="caution">
    <text evidence="1">The sequence shown here is derived from an EMBL/GenBank/DDBJ whole genome shotgun (WGS) entry which is preliminary data.</text>
</comment>
<evidence type="ECO:0000313" key="1">
    <source>
        <dbReference type="EMBL" id="NYD68899.1"/>
    </source>
</evidence>
<dbReference type="RefSeq" id="WP_179546330.1">
    <property type="nucleotide sequence ID" value="NZ_BSEW01000001.1"/>
</dbReference>
<reference evidence="1 2" key="1">
    <citation type="submission" date="2020-07" db="EMBL/GenBank/DDBJ databases">
        <title>Sequencing the genomes of 1000 actinobacteria strains.</title>
        <authorList>
            <person name="Klenk H.-P."/>
        </authorList>
    </citation>
    <scope>NUCLEOTIDE SEQUENCE [LARGE SCALE GENOMIC DNA]</scope>
    <source>
        <strain evidence="1 2">DSM 26474</strain>
    </source>
</reference>
<dbReference type="Gene3D" id="2.60.40.2700">
    <property type="match status" value="2"/>
</dbReference>
<dbReference type="InterPro" id="IPR011050">
    <property type="entry name" value="Pectin_lyase_fold/virulence"/>
</dbReference>
<dbReference type="AlphaFoldDB" id="A0A852SLG1"/>